<accession>A0A1D9Q2E1</accession>
<dbReference type="RefSeq" id="XP_001596256.1">
    <property type="nucleotide sequence ID" value="XM_001596206.1"/>
</dbReference>
<evidence type="ECO:0000313" key="1">
    <source>
        <dbReference type="EMBL" id="APA08723.1"/>
    </source>
</evidence>
<gene>
    <name evidence="1" type="ORF">sscle_04g034930</name>
</gene>
<name>A0A1D9Q2E1_SCLS1</name>
<sequence length="107" mass="12441">MDLPSKYHPKTHTPDIDINIIGTPSIDLESLGHIRVRERKHYDLDMVQLMLIPMIETSAGNCDFARMAKECSTKSNMCFLWWAGKWRAEGNNNVKQQRRQQYDGLFS</sequence>
<dbReference type="EMBL" id="CP017817">
    <property type="protein sequence ID" value="APA08723.1"/>
    <property type="molecule type" value="Genomic_DNA"/>
</dbReference>
<dbReference type="VEuPathDB" id="FungiDB:sscle_04g034930"/>
<protein>
    <submittedName>
        <fullName evidence="1">Uncharacterized protein</fullName>
    </submittedName>
</protein>
<organism evidence="1 2">
    <name type="scientific">Sclerotinia sclerotiorum (strain ATCC 18683 / 1980 / Ss-1)</name>
    <name type="common">White mold</name>
    <name type="synonym">Whetzelinia sclerotiorum</name>
    <dbReference type="NCBI Taxonomy" id="665079"/>
    <lineage>
        <taxon>Eukaryota</taxon>
        <taxon>Fungi</taxon>
        <taxon>Dikarya</taxon>
        <taxon>Ascomycota</taxon>
        <taxon>Pezizomycotina</taxon>
        <taxon>Leotiomycetes</taxon>
        <taxon>Helotiales</taxon>
        <taxon>Sclerotiniaceae</taxon>
        <taxon>Sclerotinia</taxon>
    </lineage>
</organism>
<reference evidence="2" key="1">
    <citation type="journal article" date="2017" name="Genome Biol. Evol.">
        <title>The complete genome sequence of the phytopathogenic fungus Sclerotinia sclerotiorum reveals insights into the genome architecture of broad host range pathogens.</title>
        <authorList>
            <person name="Derbyshire M."/>
            <person name="Denton-Giles M."/>
            <person name="Hegedus D."/>
            <person name="Seifbarghy S."/>
            <person name="Rollins J."/>
            <person name="van Kan J."/>
            <person name="Seidl M.F."/>
            <person name="Faino L."/>
            <person name="Mbengue M."/>
            <person name="Navaud O."/>
            <person name="Raffaele S."/>
            <person name="Hammond-Kosack K."/>
            <person name="Heard S."/>
            <person name="Oliver R."/>
        </authorList>
    </citation>
    <scope>NUCLEOTIDE SEQUENCE [LARGE SCALE GENOMIC DNA]</scope>
    <source>
        <strain evidence="2">ATCC 18683 / 1980 / Ss-1</strain>
    </source>
</reference>
<dbReference type="Proteomes" id="UP000177798">
    <property type="component" value="Chromosome 4"/>
</dbReference>
<dbReference type="KEGG" id="ssl:SS1G_02476"/>
<dbReference type="AlphaFoldDB" id="A0A1D9Q2E1"/>
<proteinExistence type="predicted"/>
<evidence type="ECO:0000313" key="2">
    <source>
        <dbReference type="Proteomes" id="UP000177798"/>
    </source>
</evidence>